<dbReference type="Proteomes" id="UP000063234">
    <property type="component" value="Chromosome"/>
</dbReference>
<dbReference type="PATRIC" id="fig|1298851.3.peg.23"/>
<accession>A0A0S3QR82</accession>
<dbReference type="OrthoDB" id="9810277at2"/>
<dbReference type="RefSeq" id="WP_068548498.1">
    <property type="nucleotide sequence ID" value="NZ_AP013035.1"/>
</dbReference>
<evidence type="ECO:0008006" key="3">
    <source>
        <dbReference type="Google" id="ProtNLM"/>
    </source>
</evidence>
<dbReference type="AlphaFoldDB" id="A0A0S3QR82"/>
<dbReference type="PANTHER" id="PTHR43883:SF1">
    <property type="entry name" value="GLUCONOKINASE"/>
    <property type="match status" value="1"/>
</dbReference>
<dbReference type="SUPFAM" id="SSF56112">
    <property type="entry name" value="Protein kinase-like (PK-like)"/>
    <property type="match status" value="1"/>
</dbReference>
<protein>
    <recommendedName>
        <fullName evidence="3">Aminoglycoside phosphotransferase domain-containing protein</fullName>
    </recommendedName>
</protein>
<dbReference type="EMBL" id="AP013035">
    <property type="protein sequence ID" value="BAT70834.1"/>
    <property type="molecule type" value="Genomic_DNA"/>
</dbReference>
<sequence>MSLEKVMELLSDGQTQVVQTHISVVFIKKDVVYKVKKPVNFGFVDFSTLEKRKFYCEEKVRLNKRLCPEIYLGVEPIYYNGEIIEYAVKMKPLPMEKSLKRLLVEGKVFKEDIRKVVEKIVDFHMKAETNEEIKSYGKTCNFRKNTDENFQQTEPFIGQTIDEESFNFIKEKTEEFYSAHDNLLDKRAKKGLVKDCHGDLHSEHIVLTDSICIFDCIEFNKRFRFIDIACDIAFLFMDLDYLQAKDLSLYGEKIYKSLLQDPDLDLLLPFFKCYRAYVRGKVNSLMSVDPNIPEATREERAIEARKYFDLAKEYARSW</sequence>
<organism evidence="1 2">
    <name type="scientific">Thermosulfidibacter takaii (strain DSM 17441 / JCM 13301 / NBRC 103674 / ABI70S6)</name>
    <dbReference type="NCBI Taxonomy" id="1298851"/>
    <lineage>
        <taxon>Bacteria</taxon>
        <taxon>Pseudomonadati</taxon>
        <taxon>Thermosulfidibacterota</taxon>
        <taxon>Thermosulfidibacteria</taxon>
        <taxon>Thermosulfidibacterales</taxon>
        <taxon>Thermosulfidibacteraceae</taxon>
    </lineage>
</organism>
<gene>
    <name evidence="1" type="ORF">TST_0023</name>
</gene>
<proteinExistence type="predicted"/>
<dbReference type="KEGG" id="ttk:TST_0023"/>
<dbReference type="PANTHER" id="PTHR43883">
    <property type="entry name" value="SLR0207 PROTEIN"/>
    <property type="match status" value="1"/>
</dbReference>
<dbReference type="STRING" id="1298851.TST_0023"/>
<dbReference type="InterPro" id="IPR011009">
    <property type="entry name" value="Kinase-like_dom_sf"/>
</dbReference>
<evidence type="ECO:0000313" key="2">
    <source>
        <dbReference type="Proteomes" id="UP000063234"/>
    </source>
</evidence>
<reference evidence="2" key="1">
    <citation type="journal article" date="2018" name="Science">
        <title>A primordial and reversible TCA cycle in a facultatively chemolithoautotrophic thermophile.</title>
        <authorList>
            <person name="Nunoura T."/>
            <person name="Chikaraishi Y."/>
            <person name="Izaki R."/>
            <person name="Suwa T."/>
            <person name="Sato T."/>
            <person name="Harada T."/>
            <person name="Mori K."/>
            <person name="Kato Y."/>
            <person name="Miyazaki M."/>
            <person name="Shimamura S."/>
            <person name="Yanagawa K."/>
            <person name="Shuto A."/>
            <person name="Ohkouchi N."/>
            <person name="Fujita N."/>
            <person name="Takaki Y."/>
            <person name="Atomi H."/>
            <person name="Takai K."/>
        </authorList>
    </citation>
    <scope>NUCLEOTIDE SEQUENCE [LARGE SCALE GENOMIC DNA]</scope>
    <source>
        <strain evidence="2">DSM 17441 / JCM 13301 / NBRC 103674 / ABI70S6</strain>
    </source>
</reference>
<evidence type="ECO:0000313" key="1">
    <source>
        <dbReference type="EMBL" id="BAT70834.1"/>
    </source>
</evidence>
<keyword evidence="2" id="KW-1185">Reference proteome</keyword>
<dbReference type="InterPro" id="IPR052732">
    <property type="entry name" value="Cell-binding_unc_protein"/>
</dbReference>
<name>A0A0S3QR82_THET7</name>